<dbReference type="PANTHER" id="PTHR44591:SF3">
    <property type="entry name" value="RESPONSE REGULATORY DOMAIN-CONTAINING PROTEIN"/>
    <property type="match status" value="1"/>
</dbReference>
<accession>A0A975BKM8</accession>
<name>A0A975BKM8_9BACT</name>
<dbReference type="InterPro" id="IPR011990">
    <property type="entry name" value="TPR-like_helical_dom_sf"/>
</dbReference>
<dbReference type="CDD" id="cd17546">
    <property type="entry name" value="REC_hyHK_CKI1_RcsC-like"/>
    <property type="match status" value="1"/>
</dbReference>
<feature type="repeat" description="TPR" evidence="3">
    <location>
        <begin position="373"/>
        <end position="406"/>
    </location>
</feature>
<proteinExistence type="predicted"/>
<dbReference type="AlphaFoldDB" id="A0A975BKM8"/>
<dbReference type="Pfam" id="PF00072">
    <property type="entry name" value="Response_reg"/>
    <property type="match status" value="2"/>
</dbReference>
<dbReference type="PROSITE" id="PS50110">
    <property type="entry name" value="RESPONSE_REGULATORY"/>
    <property type="match status" value="2"/>
</dbReference>
<dbReference type="Gene3D" id="3.40.50.2300">
    <property type="match status" value="2"/>
</dbReference>
<dbReference type="Pfam" id="PF14332">
    <property type="entry name" value="DUF4388"/>
    <property type="match status" value="1"/>
</dbReference>
<dbReference type="SMART" id="SM00448">
    <property type="entry name" value="REC"/>
    <property type="match status" value="2"/>
</dbReference>
<dbReference type="PANTHER" id="PTHR44591">
    <property type="entry name" value="STRESS RESPONSE REGULATOR PROTEIN 1"/>
    <property type="match status" value="1"/>
</dbReference>
<evidence type="ECO:0000256" key="2">
    <source>
        <dbReference type="PROSITE-ProRule" id="PRU00169"/>
    </source>
</evidence>
<evidence type="ECO:0000313" key="6">
    <source>
        <dbReference type="Proteomes" id="UP000663722"/>
    </source>
</evidence>
<dbReference type="InterPro" id="IPR011006">
    <property type="entry name" value="CheY-like_superfamily"/>
</dbReference>
<dbReference type="InterPro" id="IPR019734">
    <property type="entry name" value="TPR_rpt"/>
</dbReference>
<dbReference type="InterPro" id="IPR025497">
    <property type="entry name" value="PatA-like_N"/>
</dbReference>
<protein>
    <submittedName>
        <fullName evidence="5">Two component system response regulator, DUF4388</fullName>
    </submittedName>
</protein>
<dbReference type="KEGG" id="dmm:dnm_028380"/>
<keyword evidence="6" id="KW-1185">Reference proteome</keyword>
<feature type="domain" description="Response regulatory" evidence="4">
    <location>
        <begin position="451"/>
        <end position="567"/>
    </location>
</feature>
<feature type="domain" description="Response regulatory" evidence="4">
    <location>
        <begin position="3"/>
        <end position="119"/>
    </location>
</feature>
<gene>
    <name evidence="5" type="ORF">dnm_028380</name>
</gene>
<dbReference type="PROSITE" id="PS50005">
    <property type="entry name" value="TPR"/>
    <property type="match status" value="1"/>
</dbReference>
<evidence type="ECO:0000313" key="5">
    <source>
        <dbReference type="EMBL" id="QTA86814.1"/>
    </source>
</evidence>
<dbReference type="Gene3D" id="1.25.40.10">
    <property type="entry name" value="Tetratricopeptide repeat domain"/>
    <property type="match status" value="1"/>
</dbReference>
<evidence type="ECO:0000256" key="1">
    <source>
        <dbReference type="ARBA" id="ARBA00022553"/>
    </source>
</evidence>
<feature type="modified residue" description="4-aspartylphosphate" evidence="2">
    <location>
        <position position="54"/>
    </location>
</feature>
<feature type="modified residue" description="4-aspartylphosphate" evidence="2">
    <location>
        <position position="500"/>
    </location>
</feature>
<dbReference type="InterPro" id="IPR050595">
    <property type="entry name" value="Bact_response_regulator"/>
</dbReference>
<dbReference type="SUPFAM" id="SSF48452">
    <property type="entry name" value="TPR-like"/>
    <property type="match status" value="1"/>
</dbReference>
<reference evidence="5" key="1">
    <citation type="journal article" date="2021" name="Microb. Physiol.">
        <title>Proteogenomic Insights into the Physiology of Marine, Sulfate-Reducing, Filamentous Desulfonema limicola and Desulfonema magnum.</title>
        <authorList>
            <person name="Schnaars V."/>
            <person name="Wohlbrand L."/>
            <person name="Scheve S."/>
            <person name="Hinrichs C."/>
            <person name="Reinhardt R."/>
            <person name="Rabus R."/>
        </authorList>
    </citation>
    <scope>NUCLEOTIDE SEQUENCE</scope>
    <source>
        <strain evidence="5">4be13</strain>
    </source>
</reference>
<dbReference type="EMBL" id="CP061800">
    <property type="protein sequence ID" value="QTA86814.1"/>
    <property type="molecule type" value="Genomic_DNA"/>
</dbReference>
<dbReference type="InterPro" id="IPR001789">
    <property type="entry name" value="Sig_transdc_resp-reg_receiver"/>
</dbReference>
<keyword evidence="3" id="KW-0802">TPR repeat</keyword>
<sequence>MKTILVVDDDKMILRLATEALISYGEGFNVITASNGQEALDILNSSNIDFVITDIKMPVMDGYELLSHMTRDHRNIPILVMTGFNTPGLEKRLKQKGILHFIEKPFEINLLRKKISDTFAASSKGFIHGFTLANFLQAVEVEQKSITLRIKSESRVGYLYLDDGVLIDAETDDLKSEKAAVEMLCWNDAHIEILGMCRKERTIDTPLMPILLEASKIKDEKNESARPHDDELEEAIRLAEGHHFKEAQAMMANFLKKDPCSFRGWLWCSRIVLSVKSADAFLKRAAKFAPQHPEILEDLKKFDLSKKKIKARHVRRCPFCWSLIEMKSLRCHYCKAHLLIHNQFFTCLGEANQDILEKAVERYTRVIGREKNINAYYYLSIAHLNLRHWEETLNLFHKTVKLAPEKKIFSDQLRRLLNHMALQSSSDTFEKEKPVRKKATSASDTDTKKKKILVVEDSPTTRKVISITLGQKGYDIIEARDGLEALSRLNEESPNLILLDIILPKMDGYKILSIIKDNELFKNIPVIMLTSKDGMISKWKGKRAGATAYLTKPFKPEKLVEAIEKYI</sequence>
<dbReference type="GO" id="GO:0000160">
    <property type="term" value="P:phosphorelay signal transduction system"/>
    <property type="evidence" value="ECO:0007669"/>
    <property type="project" value="InterPro"/>
</dbReference>
<dbReference type="Proteomes" id="UP000663722">
    <property type="component" value="Chromosome"/>
</dbReference>
<keyword evidence="1 2" id="KW-0597">Phosphoprotein</keyword>
<evidence type="ECO:0000259" key="4">
    <source>
        <dbReference type="PROSITE" id="PS50110"/>
    </source>
</evidence>
<dbReference type="SUPFAM" id="SSF52172">
    <property type="entry name" value="CheY-like"/>
    <property type="match status" value="2"/>
</dbReference>
<evidence type="ECO:0000256" key="3">
    <source>
        <dbReference type="PROSITE-ProRule" id="PRU00339"/>
    </source>
</evidence>
<dbReference type="RefSeq" id="WP_207682285.1">
    <property type="nucleotide sequence ID" value="NZ_CP061800.1"/>
</dbReference>
<organism evidence="5 6">
    <name type="scientific">Desulfonema magnum</name>
    <dbReference type="NCBI Taxonomy" id="45655"/>
    <lineage>
        <taxon>Bacteria</taxon>
        <taxon>Pseudomonadati</taxon>
        <taxon>Thermodesulfobacteriota</taxon>
        <taxon>Desulfobacteria</taxon>
        <taxon>Desulfobacterales</taxon>
        <taxon>Desulfococcaceae</taxon>
        <taxon>Desulfonema</taxon>
    </lineage>
</organism>